<dbReference type="InterPro" id="IPR002156">
    <property type="entry name" value="RNaseH_domain"/>
</dbReference>
<dbReference type="InterPro" id="IPR000477">
    <property type="entry name" value="RT_dom"/>
</dbReference>
<keyword evidence="2" id="KW-0548">Nucleotidyltransferase</keyword>
<evidence type="ECO:0000256" key="1">
    <source>
        <dbReference type="ARBA" id="ARBA00022679"/>
    </source>
</evidence>
<dbReference type="GO" id="GO:0016779">
    <property type="term" value="F:nucleotidyltransferase activity"/>
    <property type="evidence" value="ECO:0007669"/>
    <property type="project" value="UniProtKB-KW"/>
</dbReference>
<dbReference type="InterPro" id="IPR043128">
    <property type="entry name" value="Rev_trsase/Diguanyl_cyclase"/>
</dbReference>
<dbReference type="InterPro" id="IPR050951">
    <property type="entry name" value="Retrovirus_Pol_polyprotein"/>
</dbReference>
<keyword evidence="4" id="KW-0255">Endonuclease</keyword>
<dbReference type="InterPro" id="IPR036397">
    <property type="entry name" value="RNaseH_sf"/>
</dbReference>
<feature type="compositionally biased region" description="Acidic residues" evidence="6">
    <location>
        <begin position="951"/>
        <end position="968"/>
    </location>
</feature>
<evidence type="ECO:0000256" key="5">
    <source>
        <dbReference type="ARBA" id="ARBA00023172"/>
    </source>
</evidence>
<dbReference type="Gene3D" id="3.30.420.10">
    <property type="entry name" value="Ribonuclease H-like superfamily/Ribonuclease H"/>
    <property type="match status" value="2"/>
</dbReference>
<dbReference type="GO" id="GO:0006310">
    <property type="term" value="P:DNA recombination"/>
    <property type="evidence" value="ECO:0007669"/>
    <property type="project" value="UniProtKB-KW"/>
</dbReference>
<accession>A0A8J4XU91</accession>
<protein>
    <submittedName>
        <fullName evidence="9">Intracisternal A-particle Pol-related polyprotein</fullName>
    </submittedName>
</protein>
<dbReference type="Pfam" id="PF23088">
    <property type="entry name" value="DUF7047"/>
    <property type="match status" value="1"/>
</dbReference>
<dbReference type="SUPFAM" id="SSF53098">
    <property type="entry name" value="Ribonuclease H-like"/>
    <property type="match status" value="1"/>
</dbReference>
<dbReference type="Pfam" id="PF00665">
    <property type="entry name" value="rve"/>
    <property type="match status" value="1"/>
</dbReference>
<gene>
    <name evidence="9" type="primary">pol_1</name>
    <name evidence="9" type="ORF">GWK47_000160</name>
</gene>
<dbReference type="InterPro" id="IPR055475">
    <property type="entry name" value="DUF7047"/>
</dbReference>
<dbReference type="Gene3D" id="3.10.10.10">
    <property type="entry name" value="HIV Type 1 Reverse Transcriptase, subunit A, domain 1"/>
    <property type="match status" value="1"/>
</dbReference>
<evidence type="ECO:0000313" key="10">
    <source>
        <dbReference type="Proteomes" id="UP000770661"/>
    </source>
</evidence>
<dbReference type="GO" id="GO:0071897">
    <property type="term" value="P:DNA biosynthetic process"/>
    <property type="evidence" value="ECO:0007669"/>
    <property type="project" value="UniProtKB-ARBA"/>
</dbReference>
<keyword evidence="4" id="KW-0378">Hydrolase</keyword>
<sequence>MWWFRPHCIRVFGKRAWRGGVSASLLSWRSVSEALPCAMVSVEGVRRRVLVDTGCSRSIVHVSCCQAWTKGVVDMVIVSGEKWQCEGTGVVHLQLSGGASTDVCVCVTTAKPLGFMVILGMDGITALGGVTIDAQNSVRFGIEKSEICAAADTVVAVEEPDFSANYDPLSNCWTAAWKWSGGKEPGVLRNTVEAYSVPPEARDLYEEELQKGIEDGWLLPYDEHKYGPAKGLIPLMAVVQRNKKKVRPVMDFRELNAHIDAFTADSDVCSDRLREWRRQGVNVCVIDLAKAYLQIRIHDSLWPYQTVNFKGQRYCLTRLGFGLNVAPLVMKAVLNSVLSQDPIVRKGTSAYIDDILVNEDVVKASRVQEHLEKFGLTSKPCERLAEGARVLGLRVWGEQRGLVWKRDSEVDNVPSELTRRVVFSFCGKLVGHYPVCGWLRVATGFIKRRTNFLSEGWDEVIVDEEIRRFLDEVVAEVRKNDPVRGFWSARGDEARVWVDASSLALGAAVEIDGSIVEDASWLRKEDSSHINMAELDAVIRGLNLALAWKIRTVELMTDSSTVHRWISDGLSGRSRLKTKAASEMLIRRRVGIILSLVEECGLQLSVTLVPSINNKADSLTRVPQRWLKVPDACPTATQPVCAAVVTVPHDKIEEIHHTAGHPGVKRTLYFVRRVDPAVTRRQVQAVVANCKACQSIDPAPVNWRKGSLDVERIWQRVGMDITHCGGRPYLTLIDCGPSRFSVWRQLRLQTSDSIIKQLEAVFCERGAPEELLTDNDTAFRSRLFADFAKRWDVRLRFRCAHVPSGNGIVERCHRNIKVIAARKGCSVAEAVYLYNLRPHDEHESSSAPANMLYRYPVRIRGVDPCEESKLEADGPYQPGDEVWVKPHNVRCDGQHKRGKVTNILSHQAVEVDEIPRHVRDLHHFTPQTPQEDVVTTDSEDDELLIQLPGQADEEEGIDEDAAAGDELDRELPRRSSRVRRPRVCTLCE</sequence>
<name>A0A8J4XU91_CHIOP</name>
<evidence type="ECO:0000256" key="7">
    <source>
        <dbReference type="SAM" id="SignalP"/>
    </source>
</evidence>
<dbReference type="InterPro" id="IPR043502">
    <property type="entry name" value="DNA/RNA_pol_sf"/>
</dbReference>
<dbReference type="InterPro" id="IPR012337">
    <property type="entry name" value="RNaseH-like_sf"/>
</dbReference>
<reference evidence="9" key="1">
    <citation type="submission" date="2020-07" db="EMBL/GenBank/DDBJ databases">
        <title>The High-quality genome of the commercially important snow crab, Chionoecetes opilio.</title>
        <authorList>
            <person name="Jeong J.-H."/>
            <person name="Ryu S."/>
        </authorList>
    </citation>
    <scope>NUCLEOTIDE SEQUENCE</scope>
    <source>
        <strain evidence="9">MADBK_172401_WGS</strain>
        <tissue evidence="9">Digestive gland</tissue>
    </source>
</reference>
<dbReference type="PANTHER" id="PTHR37984">
    <property type="entry name" value="PROTEIN CBG26694"/>
    <property type="match status" value="1"/>
</dbReference>
<dbReference type="GO" id="GO:0004523">
    <property type="term" value="F:RNA-DNA hybrid ribonuclease activity"/>
    <property type="evidence" value="ECO:0007669"/>
    <property type="project" value="InterPro"/>
</dbReference>
<evidence type="ECO:0000313" key="9">
    <source>
        <dbReference type="EMBL" id="KAG0713154.1"/>
    </source>
</evidence>
<proteinExistence type="predicted"/>
<keyword evidence="7" id="KW-0732">Signal</keyword>
<dbReference type="EMBL" id="JACEEZ010021738">
    <property type="protein sequence ID" value="KAG0713154.1"/>
    <property type="molecule type" value="Genomic_DNA"/>
</dbReference>
<evidence type="ECO:0000256" key="4">
    <source>
        <dbReference type="ARBA" id="ARBA00022759"/>
    </source>
</evidence>
<evidence type="ECO:0000256" key="6">
    <source>
        <dbReference type="SAM" id="MobiDB-lite"/>
    </source>
</evidence>
<evidence type="ECO:0000256" key="3">
    <source>
        <dbReference type="ARBA" id="ARBA00022722"/>
    </source>
</evidence>
<dbReference type="InterPro" id="IPR021109">
    <property type="entry name" value="Peptidase_aspartic_dom_sf"/>
</dbReference>
<dbReference type="InterPro" id="IPR001584">
    <property type="entry name" value="Integrase_cat-core"/>
</dbReference>
<dbReference type="SUPFAM" id="SSF50630">
    <property type="entry name" value="Acid proteases"/>
    <property type="match status" value="1"/>
</dbReference>
<dbReference type="PANTHER" id="PTHR37984:SF5">
    <property type="entry name" value="PROTEIN NYNRIN-LIKE"/>
    <property type="match status" value="1"/>
</dbReference>
<keyword evidence="5" id="KW-0233">DNA recombination</keyword>
<dbReference type="OrthoDB" id="6367876at2759"/>
<evidence type="ECO:0000259" key="8">
    <source>
        <dbReference type="PROSITE" id="PS50994"/>
    </source>
</evidence>
<dbReference type="PROSITE" id="PS50994">
    <property type="entry name" value="INTEGRASE"/>
    <property type="match status" value="1"/>
</dbReference>
<keyword evidence="1" id="KW-0808">Transferase</keyword>
<comment type="caution">
    <text evidence="9">The sequence shown here is derived from an EMBL/GenBank/DDBJ whole genome shotgun (WGS) entry which is preliminary data.</text>
</comment>
<dbReference type="Gene3D" id="3.30.70.270">
    <property type="match status" value="1"/>
</dbReference>
<dbReference type="SUPFAM" id="SSF56672">
    <property type="entry name" value="DNA/RNA polymerases"/>
    <property type="match status" value="1"/>
</dbReference>
<dbReference type="GO" id="GO:0042575">
    <property type="term" value="C:DNA polymerase complex"/>
    <property type="evidence" value="ECO:0007669"/>
    <property type="project" value="UniProtKB-ARBA"/>
</dbReference>
<dbReference type="Pfam" id="PF13456">
    <property type="entry name" value="RVT_3"/>
    <property type="match status" value="1"/>
</dbReference>
<dbReference type="AlphaFoldDB" id="A0A8J4XU91"/>
<dbReference type="GO" id="GO:0015074">
    <property type="term" value="P:DNA integration"/>
    <property type="evidence" value="ECO:0007669"/>
    <property type="project" value="InterPro"/>
</dbReference>
<feature type="domain" description="Integrase catalytic" evidence="8">
    <location>
        <begin position="696"/>
        <end position="817"/>
    </location>
</feature>
<keyword evidence="10" id="KW-1185">Reference proteome</keyword>
<feature type="region of interest" description="Disordered" evidence="6">
    <location>
        <begin position="947"/>
        <end position="977"/>
    </location>
</feature>
<evidence type="ECO:0000256" key="2">
    <source>
        <dbReference type="ARBA" id="ARBA00022695"/>
    </source>
</evidence>
<feature type="chain" id="PRO_5035194693" evidence="7">
    <location>
        <begin position="24"/>
        <end position="988"/>
    </location>
</feature>
<dbReference type="GO" id="GO:0003676">
    <property type="term" value="F:nucleic acid binding"/>
    <property type="evidence" value="ECO:0007669"/>
    <property type="project" value="InterPro"/>
</dbReference>
<keyword evidence="3" id="KW-0540">Nuclease</keyword>
<dbReference type="Proteomes" id="UP000770661">
    <property type="component" value="Unassembled WGS sequence"/>
</dbReference>
<feature type="signal peptide" evidence="7">
    <location>
        <begin position="1"/>
        <end position="23"/>
    </location>
</feature>
<organism evidence="9 10">
    <name type="scientific">Chionoecetes opilio</name>
    <name type="common">Atlantic snow crab</name>
    <name type="synonym">Cancer opilio</name>
    <dbReference type="NCBI Taxonomy" id="41210"/>
    <lineage>
        <taxon>Eukaryota</taxon>
        <taxon>Metazoa</taxon>
        <taxon>Ecdysozoa</taxon>
        <taxon>Arthropoda</taxon>
        <taxon>Crustacea</taxon>
        <taxon>Multicrustacea</taxon>
        <taxon>Malacostraca</taxon>
        <taxon>Eumalacostraca</taxon>
        <taxon>Eucarida</taxon>
        <taxon>Decapoda</taxon>
        <taxon>Pleocyemata</taxon>
        <taxon>Brachyura</taxon>
        <taxon>Eubrachyura</taxon>
        <taxon>Majoidea</taxon>
        <taxon>Majidae</taxon>
        <taxon>Chionoecetes</taxon>
    </lineage>
</organism>
<dbReference type="Pfam" id="PF00078">
    <property type="entry name" value="RVT_1"/>
    <property type="match status" value="1"/>
</dbReference>